<protein>
    <submittedName>
        <fullName evidence="1">Uncharacterized protein</fullName>
    </submittedName>
</protein>
<dbReference type="EMBL" id="DACRBY010000001">
    <property type="protein sequence ID" value="HAS8538486.1"/>
    <property type="molecule type" value="Genomic_DNA"/>
</dbReference>
<accession>A0A8H9MY96</accession>
<dbReference type="Proteomes" id="UP000863257">
    <property type="component" value="Unassembled WGS sequence"/>
</dbReference>
<name>A0A8H9MY96_VIBVL</name>
<reference evidence="1" key="2">
    <citation type="submission" date="2019-01" db="EMBL/GenBank/DDBJ databases">
        <authorList>
            <consortium name="NCBI Pathogen Detection Project"/>
        </authorList>
    </citation>
    <scope>NUCLEOTIDE SEQUENCE</scope>
    <source>
        <strain evidence="1">BCW_3452</strain>
    </source>
</reference>
<comment type="caution">
    <text evidence="1">The sequence shown here is derived from an EMBL/GenBank/DDBJ whole genome shotgun (WGS) entry which is preliminary data.</text>
</comment>
<gene>
    <name evidence="1" type="ORF">I7730_01570</name>
</gene>
<sequence>MEHIWRFERTKILESVLLNKNQRCEVRTSVRDITAGLEFQKNGINGAKPSIAIEELSNGRLLTSLVYQNLGSQQINTTCDPEQLALEIDKMVHVAIIRSKCRHEFIVDSKIRRGAKTIEHPVVCRLCKEEHREIHKLENLIVAPLTGLGKTYISSNKWPKFTKLNFGGYDYNIELWANERELFVEGYYDAGNCSVYESARGRTLREAEDKLWEKFVKQIGCKPHEFVRVDGRDDGMGKCKKCNLMHLSETPISLCKVCEAPSRNTLSVSNSEAMRLLNTTQTMGAVCTQCICRMDANKIWPIYIDLHTDCTPNVLEHMADTRYETRVCSHLDVRRAKLHTRLAQAAHTYIGHVESQEDRLNITLKIHGAIRRLHKLIDAVENKDNALDTGDNFSSEWSEYICSYMEGRIYTLIDAIKGKEVFNHLSLLPLEYTDISQAKTIDNDTYALLNEIKFKRFSLRGDKCLWVMFKEHLKGIVNYEKTELKESAEKFFKLKTGLDIHDCNTKKAHINNGKCTGQGHTCNTGLSQFQTSLEFWRGTVLPTLENIDEKQSDVALW</sequence>
<reference evidence="1" key="1">
    <citation type="journal article" date="2018" name="Genome Biol.">
        <title>SKESA: strategic k-mer extension for scrupulous assemblies.</title>
        <authorList>
            <person name="Souvorov A."/>
            <person name="Agarwala R."/>
            <person name="Lipman D.J."/>
        </authorList>
    </citation>
    <scope>NUCLEOTIDE SEQUENCE</scope>
    <source>
        <strain evidence="1">BCW_3452</strain>
    </source>
</reference>
<proteinExistence type="predicted"/>
<dbReference type="AlphaFoldDB" id="A0A8H9MY96"/>
<evidence type="ECO:0000313" key="1">
    <source>
        <dbReference type="EMBL" id="HAS8538486.1"/>
    </source>
</evidence>
<organism evidence="1">
    <name type="scientific">Vibrio vulnificus</name>
    <dbReference type="NCBI Taxonomy" id="672"/>
    <lineage>
        <taxon>Bacteria</taxon>
        <taxon>Pseudomonadati</taxon>
        <taxon>Pseudomonadota</taxon>
        <taxon>Gammaproteobacteria</taxon>
        <taxon>Vibrionales</taxon>
        <taxon>Vibrionaceae</taxon>
        <taxon>Vibrio</taxon>
    </lineage>
</organism>